<evidence type="ECO:0000256" key="1">
    <source>
        <dbReference type="ARBA" id="ARBA00023002"/>
    </source>
</evidence>
<evidence type="ECO:0000259" key="2">
    <source>
        <dbReference type="Pfam" id="PF03807"/>
    </source>
</evidence>
<dbReference type="PANTHER" id="PTHR14239">
    <property type="entry name" value="DUDULIN-RELATED"/>
    <property type="match status" value="1"/>
</dbReference>
<organism evidence="3 4">
    <name type="scientific">Arthrobacter alpinus</name>
    <dbReference type="NCBI Taxonomy" id="656366"/>
    <lineage>
        <taxon>Bacteria</taxon>
        <taxon>Bacillati</taxon>
        <taxon>Actinomycetota</taxon>
        <taxon>Actinomycetes</taxon>
        <taxon>Micrococcales</taxon>
        <taxon>Micrococcaceae</taxon>
        <taxon>Arthrobacter</taxon>
    </lineage>
</organism>
<dbReference type="RefSeq" id="WP_062285962.1">
    <property type="nucleotide sequence ID" value="NZ_CP013200.1"/>
</dbReference>
<evidence type="ECO:0000313" key="4">
    <source>
        <dbReference type="Proteomes" id="UP000059574"/>
    </source>
</evidence>
<dbReference type="AlphaFoldDB" id="A0A0S2LVB0"/>
<gene>
    <name evidence="3" type="ORF">AS189_01965</name>
</gene>
<dbReference type="Pfam" id="PF03807">
    <property type="entry name" value="F420_oxidored"/>
    <property type="match status" value="1"/>
</dbReference>
<accession>A0A0S2LVB0</accession>
<dbReference type="InterPro" id="IPR028939">
    <property type="entry name" value="P5C_Rdtase_cat_N"/>
</dbReference>
<dbReference type="GO" id="GO:0016491">
    <property type="term" value="F:oxidoreductase activity"/>
    <property type="evidence" value="ECO:0007669"/>
    <property type="project" value="UniProtKB-KW"/>
</dbReference>
<dbReference type="PANTHER" id="PTHR14239:SF10">
    <property type="entry name" value="REDUCTASE"/>
    <property type="match status" value="1"/>
</dbReference>
<dbReference type="EMBL" id="CP013200">
    <property type="protein sequence ID" value="ALO65484.1"/>
    <property type="molecule type" value="Genomic_DNA"/>
</dbReference>
<dbReference type="Proteomes" id="UP000059574">
    <property type="component" value="Chromosome"/>
</dbReference>
<dbReference type="OrthoDB" id="5738121at2"/>
<dbReference type="InterPro" id="IPR051267">
    <property type="entry name" value="STEAP_metalloreductase"/>
</dbReference>
<keyword evidence="1" id="KW-0560">Oxidoreductase</keyword>
<name>A0A0S2LVB0_9MICC</name>
<dbReference type="InterPro" id="IPR036291">
    <property type="entry name" value="NAD(P)-bd_dom_sf"/>
</dbReference>
<protein>
    <submittedName>
        <fullName evidence="3">NADP oxidoreductase</fullName>
    </submittedName>
</protein>
<proteinExistence type="predicted"/>
<dbReference type="SUPFAM" id="SSF51735">
    <property type="entry name" value="NAD(P)-binding Rossmann-fold domains"/>
    <property type="match status" value="1"/>
</dbReference>
<reference evidence="4" key="1">
    <citation type="submission" date="2015-11" db="EMBL/GenBank/DDBJ databases">
        <authorList>
            <person name="Kumar R."/>
            <person name="Singh D."/>
            <person name="Swarnkar M.K."/>
            <person name="Singh A.K."/>
            <person name="Kumar S."/>
        </authorList>
    </citation>
    <scope>NUCLEOTIDE SEQUENCE [LARGE SCALE GENOMIC DNA]</scope>
    <source>
        <strain evidence="4">ERGS4:06</strain>
    </source>
</reference>
<evidence type="ECO:0000313" key="3">
    <source>
        <dbReference type="EMBL" id="ALO65484.1"/>
    </source>
</evidence>
<sequence length="215" mass="21660">MNTITIIGTGNMARGIATRALAAGRSVELLNRDADKAAAAAAELSTAASGTVTSGTVGQAPAGDIVVLALPFDAAKEVVASYGAALAGKTVVDITNPVNFETFDSLVVAPGTSAAEEIAALTPGNVVKAFNTTFAGALVAGETQGQILDGFIAGDNADATAAVASLMTDGGMRPLVVGALKRSRELEGFQFLVMTLQANPAFETFNWNTGLKIVG</sequence>
<feature type="domain" description="Pyrroline-5-carboxylate reductase catalytic N-terminal" evidence="2">
    <location>
        <begin position="3"/>
        <end position="97"/>
    </location>
</feature>
<dbReference type="Gene3D" id="3.40.50.720">
    <property type="entry name" value="NAD(P)-binding Rossmann-like Domain"/>
    <property type="match status" value="1"/>
</dbReference>
<reference evidence="3 4" key="2">
    <citation type="journal article" date="2016" name="J. Biotechnol.">
        <title>Complete genome sequence of Arthrobacter alpinus ERGS4:06, a yellow pigmented bacterium tolerant to cold and radiations isolated from Sikkim Himalaya.</title>
        <authorList>
            <person name="Kumar R."/>
            <person name="Singh D."/>
            <person name="Swarnkar M.K."/>
            <person name="Singh A.K."/>
            <person name="Kumar S."/>
        </authorList>
    </citation>
    <scope>NUCLEOTIDE SEQUENCE [LARGE SCALE GENOMIC DNA]</scope>
    <source>
        <strain evidence="3 4">ERGS4:06</strain>
    </source>
</reference>